<dbReference type="InterPro" id="IPR012337">
    <property type="entry name" value="RNaseH-like_sf"/>
</dbReference>
<dbReference type="InterPro" id="IPR036397">
    <property type="entry name" value="RNaseH_sf"/>
</dbReference>
<evidence type="ECO:0000313" key="3">
    <source>
        <dbReference type="Proteomes" id="UP000176303"/>
    </source>
</evidence>
<dbReference type="InterPro" id="IPR038720">
    <property type="entry name" value="YprB_RNase_H-like_dom"/>
</dbReference>
<reference evidence="2 3" key="1">
    <citation type="journal article" date="2016" name="Nat. Commun.">
        <title>Thousands of microbial genomes shed light on interconnected biogeochemical processes in an aquifer system.</title>
        <authorList>
            <person name="Anantharaman K."/>
            <person name="Brown C.T."/>
            <person name="Hug L.A."/>
            <person name="Sharon I."/>
            <person name="Castelle C.J."/>
            <person name="Probst A.J."/>
            <person name="Thomas B.C."/>
            <person name="Singh A."/>
            <person name="Wilkins M.J."/>
            <person name="Karaoz U."/>
            <person name="Brodie E.L."/>
            <person name="Williams K.H."/>
            <person name="Hubbard S.S."/>
            <person name="Banfield J.F."/>
        </authorList>
    </citation>
    <scope>NUCLEOTIDE SEQUENCE [LARGE SCALE GENOMIC DNA]</scope>
</reference>
<dbReference type="Pfam" id="PF13482">
    <property type="entry name" value="RNase_H_2"/>
    <property type="match status" value="1"/>
</dbReference>
<sequence length="192" mass="21797">MREIVLDIETQNTFQEIGSADPRRLKVSLVGIHHSDDGGLEAFREGDLPRLWPVFERADRLIGYNIKGFDLPVLNAYYPGDLLRFPTLDIMEEIAKVTGFRVKLDDVARSTLGEGKTGSGLQAIEFFRKGEWDKLEAYCLSDVRLTRQIYEFGLREGFVRIHDRQGKDLEIPVAFALPAVAVRPTINLTMPF</sequence>
<dbReference type="Proteomes" id="UP000176303">
    <property type="component" value="Unassembled WGS sequence"/>
</dbReference>
<gene>
    <name evidence="2" type="ORF">A3D72_03115</name>
</gene>
<evidence type="ECO:0000313" key="2">
    <source>
        <dbReference type="EMBL" id="OGL72557.1"/>
    </source>
</evidence>
<feature type="domain" description="YprB ribonuclease H-like" evidence="1">
    <location>
        <begin position="6"/>
        <end position="151"/>
    </location>
</feature>
<dbReference type="EMBL" id="MGDZ01000059">
    <property type="protein sequence ID" value="OGL72557.1"/>
    <property type="molecule type" value="Genomic_DNA"/>
</dbReference>
<dbReference type="Gene3D" id="3.30.420.10">
    <property type="entry name" value="Ribonuclease H-like superfamily/Ribonuclease H"/>
    <property type="match status" value="1"/>
</dbReference>
<comment type="caution">
    <text evidence="2">The sequence shown here is derived from an EMBL/GenBank/DDBJ whole genome shotgun (WGS) entry which is preliminary data.</text>
</comment>
<dbReference type="AlphaFoldDB" id="A0A1F7U4D0"/>
<name>A0A1F7U4D0_9BACT</name>
<protein>
    <recommendedName>
        <fullName evidence="1">YprB ribonuclease H-like domain-containing protein</fullName>
    </recommendedName>
</protein>
<organism evidence="2 3">
    <name type="scientific">Candidatus Uhrbacteria bacterium RIFCSPHIGHO2_02_FULL_57_19</name>
    <dbReference type="NCBI Taxonomy" id="1802391"/>
    <lineage>
        <taxon>Bacteria</taxon>
        <taxon>Candidatus Uhriibacteriota</taxon>
    </lineage>
</organism>
<evidence type="ECO:0000259" key="1">
    <source>
        <dbReference type="Pfam" id="PF13482"/>
    </source>
</evidence>
<dbReference type="GO" id="GO:0003676">
    <property type="term" value="F:nucleic acid binding"/>
    <property type="evidence" value="ECO:0007669"/>
    <property type="project" value="InterPro"/>
</dbReference>
<proteinExistence type="predicted"/>
<dbReference type="SUPFAM" id="SSF53098">
    <property type="entry name" value="Ribonuclease H-like"/>
    <property type="match status" value="1"/>
</dbReference>
<accession>A0A1F7U4D0</accession>
<dbReference type="STRING" id="1802391.A3D72_03115"/>